<reference evidence="6" key="1">
    <citation type="journal article" date="2019" name="Int. J. Syst. Evol. Microbiol.">
        <title>The Global Catalogue of Microorganisms (GCM) 10K type strain sequencing project: providing services to taxonomists for standard genome sequencing and annotation.</title>
        <authorList>
            <consortium name="The Broad Institute Genomics Platform"/>
            <consortium name="The Broad Institute Genome Sequencing Center for Infectious Disease"/>
            <person name="Wu L."/>
            <person name="Ma J."/>
        </authorList>
    </citation>
    <scope>NUCLEOTIDE SEQUENCE [LARGE SCALE GENOMIC DNA]</scope>
    <source>
        <strain evidence="6">CGMCC 4.7304</strain>
    </source>
</reference>
<dbReference type="Pfam" id="PF00392">
    <property type="entry name" value="GntR"/>
    <property type="match status" value="2"/>
</dbReference>
<dbReference type="PANTHER" id="PTHR44846">
    <property type="entry name" value="MANNOSYL-D-GLYCERATE TRANSPORT/METABOLISM SYSTEM REPRESSOR MNGR-RELATED"/>
    <property type="match status" value="1"/>
</dbReference>
<dbReference type="Proteomes" id="UP001596083">
    <property type="component" value="Unassembled WGS sequence"/>
</dbReference>
<evidence type="ECO:0000313" key="6">
    <source>
        <dbReference type="Proteomes" id="UP001596083"/>
    </source>
</evidence>
<dbReference type="InterPro" id="IPR000524">
    <property type="entry name" value="Tscrpt_reg_HTH_GntR"/>
</dbReference>
<dbReference type="Gene3D" id="1.10.10.10">
    <property type="entry name" value="Winged helix-like DNA-binding domain superfamily/Winged helix DNA-binding domain"/>
    <property type="match status" value="2"/>
</dbReference>
<dbReference type="PROSITE" id="PS50949">
    <property type="entry name" value="HTH_GNTR"/>
    <property type="match status" value="2"/>
</dbReference>
<protein>
    <submittedName>
        <fullName evidence="5">GntR family transcriptional regulator</fullName>
    </submittedName>
</protein>
<feature type="domain" description="HTH gntR-type" evidence="4">
    <location>
        <begin position="73"/>
        <end position="141"/>
    </location>
</feature>
<keyword evidence="2" id="KW-0238">DNA-binding</keyword>
<dbReference type="PRINTS" id="PR00035">
    <property type="entry name" value="HTHGNTR"/>
</dbReference>
<dbReference type="InterPro" id="IPR050679">
    <property type="entry name" value="Bact_HTH_transcr_reg"/>
</dbReference>
<dbReference type="SUPFAM" id="SSF46785">
    <property type="entry name" value="Winged helix' DNA-binding domain"/>
    <property type="match status" value="2"/>
</dbReference>
<feature type="domain" description="HTH gntR-type" evidence="4">
    <location>
        <begin position="3"/>
        <end position="73"/>
    </location>
</feature>
<dbReference type="SMART" id="SM00345">
    <property type="entry name" value="HTH_GNTR"/>
    <property type="match status" value="2"/>
</dbReference>
<dbReference type="RefSeq" id="WP_390314966.1">
    <property type="nucleotide sequence ID" value="NZ_JBHSPB010000003.1"/>
</dbReference>
<dbReference type="InterPro" id="IPR036388">
    <property type="entry name" value="WH-like_DNA-bd_sf"/>
</dbReference>
<sequence>MSAPNPRGTYLRIANALRHGLDAKVGQRGLPSEADLMREYGVSRTTVRRALHVLAAEGLIESRPGIGWTVRVGTGMPPLVDRVRAELAAGGFKVGGVFHSESSLCERFGVSRSALRKALGQLEGEGFLESVHGKGRIVKALPPAAGTP</sequence>
<dbReference type="CDD" id="cd07377">
    <property type="entry name" value="WHTH_GntR"/>
    <property type="match status" value="2"/>
</dbReference>
<accession>A0ABW0YWS8</accession>
<keyword evidence="1" id="KW-0805">Transcription regulation</keyword>
<evidence type="ECO:0000256" key="2">
    <source>
        <dbReference type="ARBA" id="ARBA00023125"/>
    </source>
</evidence>
<proteinExistence type="predicted"/>
<keyword evidence="6" id="KW-1185">Reference proteome</keyword>
<evidence type="ECO:0000256" key="3">
    <source>
        <dbReference type="ARBA" id="ARBA00023163"/>
    </source>
</evidence>
<name>A0ABW0YWS8_9ACTN</name>
<dbReference type="PANTHER" id="PTHR44846:SF17">
    <property type="entry name" value="GNTR-FAMILY TRANSCRIPTIONAL REGULATOR"/>
    <property type="match status" value="1"/>
</dbReference>
<gene>
    <name evidence="5" type="ORF">ACFP1Z_06730</name>
</gene>
<organism evidence="5 6">
    <name type="scientific">Streptomyces gamaensis</name>
    <dbReference type="NCBI Taxonomy" id="1763542"/>
    <lineage>
        <taxon>Bacteria</taxon>
        <taxon>Bacillati</taxon>
        <taxon>Actinomycetota</taxon>
        <taxon>Actinomycetes</taxon>
        <taxon>Kitasatosporales</taxon>
        <taxon>Streptomycetaceae</taxon>
        <taxon>Streptomyces</taxon>
    </lineage>
</organism>
<dbReference type="InterPro" id="IPR036390">
    <property type="entry name" value="WH_DNA-bd_sf"/>
</dbReference>
<evidence type="ECO:0000256" key="1">
    <source>
        <dbReference type="ARBA" id="ARBA00023015"/>
    </source>
</evidence>
<evidence type="ECO:0000259" key="4">
    <source>
        <dbReference type="PROSITE" id="PS50949"/>
    </source>
</evidence>
<keyword evidence="3" id="KW-0804">Transcription</keyword>
<comment type="caution">
    <text evidence="5">The sequence shown here is derived from an EMBL/GenBank/DDBJ whole genome shotgun (WGS) entry which is preliminary data.</text>
</comment>
<evidence type="ECO:0000313" key="5">
    <source>
        <dbReference type="EMBL" id="MFC5719873.1"/>
    </source>
</evidence>
<dbReference type="EMBL" id="JBHSPB010000003">
    <property type="protein sequence ID" value="MFC5719873.1"/>
    <property type="molecule type" value="Genomic_DNA"/>
</dbReference>